<sequence>MPGSENGEAAKPSGLFGRFFNKGKSPIRAKLGDKNKYVYNEKLKQWIGPGETVEEAAAASAPPPISRVPSTGSVGSDAEKRGGVSRYAAVPFAAPKPGGPDTSSTSSAAFMPSPAKPPLGPPSKPAFFLPGVPSEGSTGAAPSGNFFMPSTGSASQGAAPRFSGYRSPGSQAKRSPSGSQGVAPEDDHASKRSKALTPGEEPSSATADSSVTLAHGIADAPASSSEVTLARGMGGAPWQTDTAPAVQPMQGEESVGENTFGSTIADDAADGVTSPGLKVDRLVGGNAQADPEAGANAEASWAGAAMGSGLDDDPSLAAPDAAAQANAPAEAVGEANAEADSTPQRTDVDWYREIQFHYDHSLQQGYSALETENWLREGYPALMEGFLSWYQANKEGSVQEHASQPSIGTAVQFQKPEPAFAAPGAEPAEAHHDPTMGGADPALKHKHAQEDDKPPPDNQGSVHQNTGVDGRTHGRMLSEIRSDVADHGSIISERDDAQKTGLAGGRATESTASGKLTGPLPWDILDDLSDDDGLSAATGTPRHFDVILSNGEPALVDNRNPARPALAGAALAEAAEQAGGRIAGWVTDFVKSGALQQAVQQLPGAVAAQSRFPRPPPDIKNLFSHSPRSVHSAGTSMVANAGTPSSIKSVPTESQHFEAQGMPHSARAAQSGRSAKQTPYPALIEEQALPEDPMDDAPPEQMSQDAPAALPEPQQQRGTSPHEGAPLRGKLDDQDPDQPQQDTATEAMAEDGWDFQDSALEGLGGKQPSQGRSDAGLAPPAESSSAIGIQNKPEDAYGNGSVAGMSPPGGGWESELNFPLDDIPKEPKSALSSQGREMDLPEGGKLKKLVVPPASPLRPLGSGAQPDSSAALHEALAHGDANEKLAALQRRLEEVTAMHQQATDENESLRDQNGALEMELNDLKSQLDRDILETRQLQEKMIDQGRIEEQLEEVMQELEDLRIKYDALKADNSTLLAERKSESAGSPAGHVAADANGDAGPHAAPEAARDAAALSLGTAQLEAELAEAREKSAAAEERMAELQENVEQLMTELDESMQEVVSRDEEIDQLVARLKSTQDAAEKLQQLEKDASAANQEVVQLADELETRDDRIAQLQEEAESLRQLTRQHEETLAGRDAELKHLQVQLDNIGLDAGRIVDLEAELATAMSQVAAKALEAEGLRKDVEGARAAAEAEAELKKQLEVQQSLAQDAQQQVQALRHELNALQEAVTLEQQARSEAESQLKALQESARLDFERIGALSEENAHLQEQVEELQTSREAAASAELQELQTAHEAAQASLAQAEAAINGLKAEKDNLAKRGSKLQAKFTKLQAESGKKQEQAAAQLAELQQKLDNALAASPSMDSAALQEALDKVATLDQRTAEAEAREAEASTRAEEAERQLAEASTRAEEAEGQLTAAGSRAEEAEQAAAEARERGDAAQRQRTEAAALAEAHQAEAAAEAEQRVEEAEARARETSERLEQEQARSEAVERQLAQESELRGTAEQRAADEQAARAALEADSAAQGTKVSELEEEASSLFERVSGLEEELGAAQAQAHSHAQALAAAQAEIMELREKLAATPAPAAAPAEDDDMENLMSALGQESEKVDRLVELLQERGFDPTGVLDEIEERYALGDDAEDEDASSPGAAPQPAEGSGAPVLLHSNAAFDDSRDHDAPYTDSHQGAGAALTEHPGVAKKQQGGFQGFGDEVEHQADGPDQPERDEQQAKQPGQDGWGNKDSNLVENRIEGLPEGELLSPPQLPQGKPVQLAAQIDFGQAGAAGDGWDDWDEDIGSSFA</sequence>
<feature type="region of interest" description="Disordered" evidence="2">
    <location>
        <begin position="978"/>
        <end position="1010"/>
    </location>
</feature>
<feature type="compositionally biased region" description="Basic and acidic residues" evidence="2">
    <location>
        <begin position="1382"/>
        <end position="1413"/>
    </location>
</feature>
<feature type="compositionally biased region" description="Polar residues" evidence="2">
    <location>
        <begin position="623"/>
        <end position="654"/>
    </location>
</feature>
<feature type="region of interest" description="Disordered" evidence="2">
    <location>
        <begin position="1781"/>
        <end position="1800"/>
    </location>
</feature>
<evidence type="ECO:0000256" key="2">
    <source>
        <dbReference type="SAM" id="MobiDB-lite"/>
    </source>
</evidence>
<organism evidence="3 4">
    <name type="scientific">Coccomyxa viridis</name>
    <dbReference type="NCBI Taxonomy" id="1274662"/>
    <lineage>
        <taxon>Eukaryota</taxon>
        <taxon>Viridiplantae</taxon>
        <taxon>Chlorophyta</taxon>
        <taxon>core chlorophytes</taxon>
        <taxon>Trebouxiophyceae</taxon>
        <taxon>Trebouxiophyceae incertae sedis</taxon>
        <taxon>Coccomyxaceae</taxon>
        <taxon>Coccomyxa</taxon>
    </lineage>
</organism>
<dbReference type="PANTHER" id="PTHR45615:SF66">
    <property type="entry name" value="CARD DOMAIN-CONTAINING PROTEIN"/>
    <property type="match status" value="1"/>
</dbReference>
<feature type="region of interest" description="Disordered" evidence="2">
    <location>
        <begin position="485"/>
        <end position="520"/>
    </location>
</feature>
<feature type="compositionally biased region" description="Low complexity" evidence="2">
    <location>
        <begin position="1448"/>
        <end position="1463"/>
    </location>
</feature>
<feature type="coiled-coil region" evidence="1">
    <location>
        <begin position="1011"/>
        <end position="1132"/>
    </location>
</feature>
<name>A0ABP1FX69_9CHLO</name>
<feature type="compositionally biased region" description="Acidic residues" evidence="2">
    <location>
        <begin position="688"/>
        <end position="698"/>
    </location>
</feature>
<feature type="compositionally biased region" description="Basic and acidic residues" evidence="2">
    <location>
        <begin position="485"/>
        <end position="498"/>
    </location>
</feature>
<protein>
    <submittedName>
        <fullName evidence="3">G7178 protein</fullName>
    </submittedName>
</protein>
<feature type="compositionally biased region" description="Polar residues" evidence="2">
    <location>
        <begin position="458"/>
        <end position="467"/>
    </location>
</feature>
<reference evidence="3 4" key="1">
    <citation type="submission" date="2024-06" db="EMBL/GenBank/DDBJ databases">
        <authorList>
            <person name="Kraege A."/>
            <person name="Thomma B."/>
        </authorList>
    </citation>
    <scope>NUCLEOTIDE SEQUENCE [LARGE SCALE GENOMIC DNA]</scope>
</reference>
<gene>
    <name evidence="3" type="primary">g7178</name>
    <name evidence="3" type="ORF">VP750_LOCUS6143</name>
</gene>
<feature type="compositionally biased region" description="Low complexity" evidence="2">
    <location>
        <begin position="1516"/>
        <end position="1527"/>
    </location>
</feature>
<feature type="compositionally biased region" description="Pro residues" evidence="2">
    <location>
        <begin position="114"/>
        <end position="124"/>
    </location>
</feature>
<feature type="compositionally biased region" description="Low complexity" evidence="2">
    <location>
        <begin position="997"/>
        <end position="1010"/>
    </location>
</feature>
<feature type="region of interest" description="Disordered" evidence="2">
    <location>
        <begin position="421"/>
        <end position="473"/>
    </location>
</feature>
<evidence type="ECO:0000256" key="1">
    <source>
        <dbReference type="SAM" id="Coils"/>
    </source>
</evidence>
<feature type="compositionally biased region" description="Acidic residues" evidence="2">
    <location>
        <begin position="1787"/>
        <end position="1800"/>
    </location>
</feature>
<feature type="compositionally biased region" description="Basic and acidic residues" evidence="2">
    <location>
        <begin position="1434"/>
        <end position="1447"/>
    </location>
</feature>
<feature type="compositionally biased region" description="Polar residues" evidence="2">
    <location>
        <begin position="168"/>
        <end position="180"/>
    </location>
</feature>
<feature type="compositionally biased region" description="Polar residues" evidence="2">
    <location>
        <begin position="203"/>
        <end position="212"/>
    </location>
</feature>
<feature type="region of interest" description="Disordered" evidence="2">
    <location>
        <begin position="608"/>
        <end position="878"/>
    </location>
</feature>
<feature type="region of interest" description="Disordered" evidence="2">
    <location>
        <begin position="1380"/>
        <end position="1542"/>
    </location>
</feature>
<feature type="compositionally biased region" description="Basic and acidic residues" evidence="2">
    <location>
        <begin position="1712"/>
        <end position="1729"/>
    </location>
</feature>
<proteinExistence type="predicted"/>
<keyword evidence="4" id="KW-1185">Reference proteome</keyword>
<accession>A0ABP1FX69</accession>
<evidence type="ECO:0000313" key="3">
    <source>
        <dbReference type="EMBL" id="CAL5224484.1"/>
    </source>
</evidence>
<keyword evidence="1" id="KW-0175">Coiled coil</keyword>
<dbReference type="Proteomes" id="UP001497392">
    <property type="component" value="Unassembled WGS sequence"/>
</dbReference>
<evidence type="ECO:0000313" key="4">
    <source>
        <dbReference type="Proteomes" id="UP001497392"/>
    </source>
</evidence>
<feature type="compositionally biased region" description="Low complexity" evidence="2">
    <location>
        <begin position="292"/>
        <end position="340"/>
    </location>
</feature>
<feature type="compositionally biased region" description="Basic and acidic residues" evidence="2">
    <location>
        <begin position="1500"/>
        <end position="1515"/>
    </location>
</feature>
<feature type="compositionally biased region" description="Basic and acidic residues" evidence="2">
    <location>
        <begin position="1464"/>
        <end position="1493"/>
    </location>
</feature>
<dbReference type="EMBL" id="CAXHTA020000011">
    <property type="protein sequence ID" value="CAL5224484.1"/>
    <property type="molecule type" value="Genomic_DNA"/>
</dbReference>
<dbReference type="PANTHER" id="PTHR45615">
    <property type="entry name" value="MYOSIN HEAVY CHAIN, NON-MUSCLE"/>
    <property type="match status" value="1"/>
</dbReference>
<feature type="coiled-coil region" evidence="1">
    <location>
        <begin position="878"/>
        <end position="978"/>
    </location>
</feature>
<feature type="region of interest" description="Disordered" evidence="2">
    <location>
        <begin position="1619"/>
        <end position="1769"/>
    </location>
</feature>
<feature type="compositionally biased region" description="Basic and acidic residues" evidence="2">
    <location>
        <begin position="836"/>
        <end position="845"/>
    </location>
</feature>
<dbReference type="Gene3D" id="1.10.287.1490">
    <property type="match status" value="1"/>
</dbReference>
<comment type="caution">
    <text evidence="3">The sequence shown here is derived from an EMBL/GenBank/DDBJ whole genome shotgun (WGS) entry which is preliminary data.</text>
</comment>
<feature type="region of interest" description="Disordered" evidence="2">
    <location>
        <begin position="54"/>
        <end position="344"/>
    </location>
</feature>